<gene>
    <name evidence="1" type="ORF">Scep_022806</name>
</gene>
<evidence type="ECO:0000313" key="1">
    <source>
        <dbReference type="EMBL" id="KAK9105962.1"/>
    </source>
</evidence>
<dbReference type="InterPro" id="IPR036318">
    <property type="entry name" value="FAD-bd_PCMH-like_sf"/>
</dbReference>
<dbReference type="InterPro" id="IPR016169">
    <property type="entry name" value="FAD-bd_PCMH_sub2"/>
</dbReference>
<protein>
    <submittedName>
        <fullName evidence="1">Uncharacterized protein</fullName>
    </submittedName>
</protein>
<dbReference type="EMBL" id="JBBNAG010000009">
    <property type="protein sequence ID" value="KAK9105962.1"/>
    <property type="molecule type" value="Genomic_DNA"/>
</dbReference>
<evidence type="ECO:0000313" key="2">
    <source>
        <dbReference type="Proteomes" id="UP001419268"/>
    </source>
</evidence>
<reference evidence="1 2" key="1">
    <citation type="submission" date="2024-01" db="EMBL/GenBank/DDBJ databases">
        <title>Genome assemblies of Stephania.</title>
        <authorList>
            <person name="Yang L."/>
        </authorList>
    </citation>
    <scope>NUCLEOTIDE SEQUENCE [LARGE SCALE GENOMIC DNA]</scope>
    <source>
        <strain evidence="1">JXDWG</strain>
        <tissue evidence="1">Leaf</tissue>
    </source>
</reference>
<dbReference type="Proteomes" id="UP001419268">
    <property type="component" value="Unassembled WGS sequence"/>
</dbReference>
<sequence length="53" mass="5883">MFNLKSISIDVEDQTAWVQAGATLGELYYRIAERTPTLGFPAGIRPTYSNSEC</sequence>
<dbReference type="PANTHER" id="PTHR32448">
    <property type="entry name" value="OS08G0158400 PROTEIN"/>
    <property type="match status" value="1"/>
</dbReference>
<name>A0AAP0FCB3_9MAGN</name>
<organism evidence="1 2">
    <name type="scientific">Stephania cephalantha</name>
    <dbReference type="NCBI Taxonomy" id="152367"/>
    <lineage>
        <taxon>Eukaryota</taxon>
        <taxon>Viridiplantae</taxon>
        <taxon>Streptophyta</taxon>
        <taxon>Embryophyta</taxon>
        <taxon>Tracheophyta</taxon>
        <taxon>Spermatophyta</taxon>
        <taxon>Magnoliopsida</taxon>
        <taxon>Ranunculales</taxon>
        <taxon>Menispermaceae</taxon>
        <taxon>Menispermoideae</taxon>
        <taxon>Cissampelideae</taxon>
        <taxon>Stephania</taxon>
    </lineage>
</organism>
<dbReference type="AlphaFoldDB" id="A0AAP0FCB3"/>
<dbReference type="Gene3D" id="3.30.465.10">
    <property type="match status" value="1"/>
</dbReference>
<proteinExistence type="predicted"/>
<dbReference type="SUPFAM" id="SSF56176">
    <property type="entry name" value="FAD-binding/transporter-associated domain-like"/>
    <property type="match status" value="1"/>
</dbReference>
<keyword evidence="2" id="KW-1185">Reference proteome</keyword>
<comment type="caution">
    <text evidence="1">The sequence shown here is derived from an EMBL/GenBank/DDBJ whole genome shotgun (WGS) entry which is preliminary data.</text>
</comment>
<dbReference type="GO" id="GO:0050660">
    <property type="term" value="F:flavin adenine dinucleotide binding"/>
    <property type="evidence" value="ECO:0007669"/>
    <property type="project" value="InterPro"/>
</dbReference>
<accession>A0AAP0FCB3</accession>